<accession>A0ABN9DAN0</accession>
<dbReference type="InterPro" id="IPR003010">
    <property type="entry name" value="C-N_Hydrolase"/>
</dbReference>
<comment type="similarity">
    <text evidence="1">Belongs to the carbon-nitrogen hydrolase superfamily. NIT1/NIT2 family.</text>
</comment>
<dbReference type="PROSITE" id="PS01227">
    <property type="entry name" value="UPF0012"/>
    <property type="match status" value="1"/>
</dbReference>
<dbReference type="PANTHER" id="PTHR23088:SF27">
    <property type="entry name" value="DEAMINATED GLUTATHIONE AMIDASE"/>
    <property type="match status" value="1"/>
</dbReference>
<feature type="domain" description="CN hydrolase" evidence="3">
    <location>
        <begin position="25"/>
        <end position="276"/>
    </location>
</feature>
<gene>
    <name evidence="4" type="ORF">SPARVUS_LOCUS6854669</name>
</gene>
<dbReference type="InterPro" id="IPR001110">
    <property type="entry name" value="UPF0012_CS"/>
</dbReference>
<dbReference type="PROSITE" id="PS50263">
    <property type="entry name" value="CN_HYDROLASE"/>
    <property type="match status" value="1"/>
</dbReference>
<comment type="caution">
    <text evidence="4">The sequence shown here is derived from an EMBL/GenBank/DDBJ whole genome shotgun (WGS) entry which is preliminary data.</text>
</comment>
<keyword evidence="2" id="KW-0378">Hydrolase</keyword>
<evidence type="ECO:0000256" key="1">
    <source>
        <dbReference type="ARBA" id="ARBA00010613"/>
    </source>
</evidence>
<protein>
    <recommendedName>
        <fullName evidence="3">CN hydrolase domain-containing protein</fullName>
    </recommendedName>
</protein>
<evidence type="ECO:0000313" key="4">
    <source>
        <dbReference type="EMBL" id="CAI9569014.1"/>
    </source>
</evidence>
<evidence type="ECO:0000256" key="2">
    <source>
        <dbReference type="ARBA" id="ARBA00022801"/>
    </source>
</evidence>
<dbReference type="InterPro" id="IPR036526">
    <property type="entry name" value="C-N_Hydrolase_sf"/>
</dbReference>
<proteinExistence type="inferred from homology"/>
<evidence type="ECO:0000313" key="5">
    <source>
        <dbReference type="Proteomes" id="UP001162483"/>
    </source>
</evidence>
<dbReference type="Pfam" id="PF00795">
    <property type="entry name" value="CN_hydrolase"/>
    <property type="match status" value="1"/>
</dbReference>
<organism evidence="4 5">
    <name type="scientific">Staurois parvus</name>
    <dbReference type="NCBI Taxonomy" id="386267"/>
    <lineage>
        <taxon>Eukaryota</taxon>
        <taxon>Metazoa</taxon>
        <taxon>Chordata</taxon>
        <taxon>Craniata</taxon>
        <taxon>Vertebrata</taxon>
        <taxon>Euteleostomi</taxon>
        <taxon>Amphibia</taxon>
        <taxon>Batrachia</taxon>
        <taxon>Anura</taxon>
        <taxon>Neobatrachia</taxon>
        <taxon>Ranoidea</taxon>
        <taxon>Ranidae</taxon>
        <taxon>Staurois</taxon>
    </lineage>
</organism>
<dbReference type="Proteomes" id="UP001162483">
    <property type="component" value="Unassembled WGS sequence"/>
</dbReference>
<dbReference type="CDD" id="cd07572">
    <property type="entry name" value="nit"/>
    <property type="match status" value="1"/>
</dbReference>
<sequence>MRVGVRLWGALRSFRTMSGSSAHNPLIAVCQVTSTANKEENLSTCSALIREASARNAAMVFLPEAFDYIGGSTEETLSLAESLEGALIQQYAALARECRLWLSLGGFHEKGPNWEKDRRISNSHLLLDDTGCIRSIYRKAHLFDVELQSGVSLKESSFTIPGVELVPPVCTPVGKVGLAICYDLRFPEMSLALSREGAEILTYPSAFIVTTGLAHWEVLLRARAIENQCYVVAAAQTGSHNQRRTSYGHAMVVDPWGAVVAQCREGPGLCYAEIDLPCLHRVRREMPVQNHRRADLYGTVGKKSQG</sequence>
<dbReference type="InterPro" id="IPR045254">
    <property type="entry name" value="Nit1/2_C-N_Hydrolase"/>
</dbReference>
<reference evidence="4" key="1">
    <citation type="submission" date="2023-05" db="EMBL/GenBank/DDBJ databases">
        <authorList>
            <person name="Stuckert A."/>
        </authorList>
    </citation>
    <scope>NUCLEOTIDE SEQUENCE</scope>
</reference>
<dbReference type="Gene3D" id="3.60.110.10">
    <property type="entry name" value="Carbon-nitrogen hydrolase"/>
    <property type="match status" value="1"/>
</dbReference>
<dbReference type="EMBL" id="CATNWA010014206">
    <property type="protein sequence ID" value="CAI9569014.1"/>
    <property type="molecule type" value="Genomic_DNA"/>
</dbReference>
<dbReference type="SUPFAM" id="SSF56317">
    <property type="entry name" value="Carbon-nitrogen hydrolase"/>
    <property type="match status" value="1"/>
</dbReference>
<dbReference type="PANTHER" id="PTHR23088">
    <property type="entry name" value="NITRILASE-RELATED"/>
    <property type="match status" value="1"/>
</dbReference>
<name>A0ABN9DAN0_9NEOB</name>
<keyword evidence="5" id="KW-1185">Reference proteome</keyword>
<evidence type="ECO:0000259" key="3">
    <source>
        <dbReference type="PROSITE" id="PS50263"/>
    </source>
</evidence>